<dbReference type="PANTHER" id="PTHR39209:SF2">
    <property type="entry name" value="CYTOPLASMIC PROTEIN"/>
    <property type="match status" value="1"/>
</dbReference>
<dbReference type="InterPro" id="IPR005146">
    <property type="entry name" value="B3/B4_tRNA-bd"/>
</dbReference>
<name>A0ABS5PN05_9FIRM</name>
<evidence type="ECO:0000313" key="3">
    <source>
        <dbReference type="Proteomes" id="UP000746471"/>
    </source>
</evidence>
<dbReference type="InterPro" id="IPR020825">
    <property type="entry name" value="Phe-tRNA_synthase-like_B3/B4"/>
</dbReference>
<sequence length="234" mass="26417">MKYTVDSWVFEHIPNVRFGIIVAKGLKNSPTTDEDSALLNEKETMLRQRIPSDQLKQHPDVALYREALQSAGINPNKFMNSVEAMSKRIVKGGSLPRINALVDLCNAVAIGEMVSLGAHDLRDIDSDLAVRLSEEGDCFLPFGETTFETVKPGELVFTSGNKIQTRQWLWRQSELGKITETSTDIFFQLVGFEGDHYEQLTNAMDAVIALIERRFGGDYQRFMLDEDHPSIEFD</sequence>
<dbReference type="Proteomes" id="UP000746471">
    <property type="component" value="Unassembled WGS sequence"/>
</dbReference>
<comment type="caution">
    <text evidence="2">The sequence shown here is derived from an EMBL/GenBank/DDBJ whole genome shotgun (WGS) entry which is preliminary data.</text>
</comment>
<dbReference type="Pfam" id="PF03483">
    <property type="entry name" value="B3_4"/>
    <property type="match status" value="1"/>
</dbReference>
<feature type="domain" description="B3/B4 tRNA-binding" evidence="1">
    <location>
        <begin position="63"/>
        <end position="216"/>
    </location>
</feature>
<dbReference type="RefSeq" id="WP_213235732.1">
    <property type="nucleotide sequence ID" value="NZ_JAHBCL010000006.1"/>
</dbReference>
<dbReference type="PANTHER" id="PTHR39209">
    <property type="match status" value="1"/>
</dbReference>
<accession>A0ABS5PN05</accession>
<evidence type="ECO:0000313" key="2">
    <source>
        <dbReference type="EMBL" id="MBS7525946.1"/>
    </source>
</evidence>
<keyword evidence="3" id="KW-1185">Reference proteome</keyword>
<evidence type="ECO:0000259" key="1">
    <source>
        <dbReference type="SMART" id="SM00873"/>
    </source>
</evidence>
<organism evidence="2 3">
    <name type="scientific">Fusibacter paucivorans</name>
    <dbReference type="NCBI Taxonomy" id="76009"/>
    <lineage>
        <taxon>Bacteria</taxon>
        <taxon>Bacillati</taxon>
        <taxon>Bacillota</taxon>
        <taxon>Clostridia</taxon>
        <taxon>Eubacteriales</taxon>
        <taxon>Eubacteriales Family XII. Incertae Sedis</taxon>
        <taxon>Fusibacter</taxon>
    </lineage>
</organism>
<dbReference type="SMART" id="SM00873">
    <property type="entry name" value="B3_4"/>
    <property type="match status" value="1"/>
</dbReference>
<gene>
    <name evidence="2" type="ORF">KHM83_04545</name>
</gene>
<protein>
    <recommendedName>
        <fullName evidence="1">B3/B4 tRNA-binding domain-containing protein</fullName>
    </recommendedName>
</protein>
<dbReference type="EMBL" id="JAHBCL010000006">
    <property type="protein sequence ID" value="MBS7525946.1"/>
    <property type="molecule type" value="Genomic_DNA"/>
</dbReference>
<reference evidence="2 3" key="1">
    <citation type="submission" date="2021-05" db="EMBL/GenBank/DDBJ databases">
        <title>Fusibacter ferrireducens sp. nov., an anaerobic, sulfur- and Fe-reducing bacterium isolated from the mangrove sediment.</title>
        <authorList>
            <person name="Qiu D."/>
        </authorList>
    </citation>
    <scope>NUCLEOTIDE SEQUENCE [LARGE SCALE GENOMIC DNA]</scope>
    <source>
        <strain evidence="2 3">DSM 12116</strain>
    </source>
</reference>
<dbReference type="Gene3D" id="3.50.40.10">
    <property type="entry name" value="Phenylalanyl-trna Synthetase, Chain B, domain 3"/>
    <property type="match status" value="1"/>
</dbReference>
<proteinExistence type="predicted"/>
<dbReference type="SUPFAM" id="SSF56037">
    <property type="entry name" value="PheT/TilS domain"/>
    <property type="match status" value="1"/>
</dbReference>